<reference evidence="1 2" key="1">
    <citation type="journal article" date="2013" name="Genome Announc.">
        <title>Draft Genome Sequence of Cesiribacter andamanensis Strain AMV16T, Isolated from a Soil Sample from a Mud Volcano in the Andaman Islands, India.</title>
        <authorList>
            <person name="Shivaji S."/>
            <person name="Ara S."/>
            <person name="Begum Z."/>
            <person name="Srinivas T.N."/>
            <person name="Singh A."/>
            <person name="Kumar Pinnaka A."/>
        </authorList>
    </citation>
    <scope>NUCLEOTIDE SEQUENCE [LARGE SCALE GENOMIC DNA]</scope>
    <source>
        <strain evidence="1 2">AMV16</strain>
    </source>
</reference>
<sequence>MGKRMGFSKQFFILFLQFFPLCFFLNNPNMGKGFNGV</sequence>
<proteinExistence type="predicted"/>
<name>M7NSC3_9BACT</name>
<evidence type="ECO:0000313" key="2">
    <source>
        <dbReference type="Proteomes" id="UP000011910"/>
    </source>
</evidence>
<keyword evidence="2" id="KW-1185">Reference proteome</keyword>
<comment type="caution">
    <text evidence="1">The sequence shown here is derived from an EMBL/GenBank/DDBJ whole genome shotgun (WGS) entry which is preliminary data.</text>
</comment>
<accession>M7NSC3</accession>
<dbReference type="AlphaFoldDB" id="M7NSC3"/>
<dbReference type="EMBL" id="AODQ01000003">
    <property type="protein sequence ID" value="EMR04595.1"/>
    <property type="molecule type" value="Genomic_DNA"/>
</dbReference>
<protein>
    <submittedName>
        <fullName evidence="1">Uncharacterized protein</fullName>
    </submittedName>
</protein>
<organism evidence="1 2">
    <name type="scientific">Cesiribacter andamanensis AMV16</name>
    <dbReference type="NCBI Taxonomy" id="1279009"/>
    <lineage>
        <taxon>Bacteria</taxon>
        <taxon>Pseudomonadati</taxon>
        <taxon>Bacteroidota</taxon>
        <taxon>Cytophagia</taxon>
        <taxon>Cytophagales</taxon>
        <taxon>Cesiribacteraceae</taxon>
        <taxon>Cesiribacter</taxon>
    </lineage>
</organism>
<dbReference type="Proteomes" id="UP000011910">
    <property type="component" value="Unassembled WGS sequence"/>
</dbReference>
<gene>
    <name evidence="1" type="ORF">ADICEAN_00197</name>
</gene>
<dbReference type="STRING" id="1279009.ADICEAN_00197"/>
<evidence type="ECO:0000313" key="1">
    <source>
        <dbReference type="EMBL" id="EMR04595.1"/>
    </source>
</evidence>